<dbReference type="AlphaFoldDB" id="A0A0L7L3H5"/>
<evidence type="ECO:0000313" key="2">
    <source>
        <dbReference type="EMBL" id="KOB69834.1"/>
    </source>
</evidence>
<gene>
    <name evidence="2" type="ORF">OBRU01_16230</name>
</gene>
<feature type="region of interest" description="Disordered" evidence="1">
    <location>
        <begin position="105"/>
        <end position="140"/>
    </location>
</feature>
<dbReference type="GO" id="GO:0005524">
    <property type="term" value="F:ATP binding"/>
    <property type="evidence" value="ECO:0007669"/>
    <property type="project" value="UniProtKB-KW"/>
</dbReference>
<proteinExistence type="predicted"/>
<keyword evidence="2" id="KW-0547">Nucleotide-binding</keyword>
<sequence length="140" mass="15577">QLEIPAFQKVNKPLQDEIPRWSIRRSVCPVCSQKWKDRSTISNIKYSGLKRNSASELPSVIAPARLRVSIAMSYAPRPTLAVVDETVAGISIVRNQSSTWQLTRARRFRAPKPQQPSPEATAPPSAAASMARKDLDIRVN</sequence>
<evidence type="ECO:0000256" key="1">
    <source>
        <dbReference type="SAM" id="MobiDB-lite"/>
    </source>
</evidence>
<comment type="caution">
    <text evidence="2">The sequence shown here is derived from an EMBL/GenBank/DDBJ whole genome shotgun (WGS) entry which is preliminary data.</text>
</comment>
<accession>A0A0L7L3H5</accession>
<feature type="compositionally biased region" description="Basic and acidic residues" evidence="1">
    <location>
        <begin position="131"/>
        <end position="140"/>
    </location>
</feature>
<feature type="non-terminal residue" evidence="2">
    <location>
        <position position="1"/>
    </location>
</feature>
<organism evidence="2 3">
    <name type="scientific">Operophtera brumata</name>
    <name type="common">Winter moth</name>
    <name type="synonym">Phalaena brumata</name>
    <dbReference type="NCBI Taxonomy" id="104452"/>
    <lineage>
        <taxon>Eukaryota</taxon>
        <taxon>Metazoa</taxon>
        <taxon>Ecdysozoa</taxon>
        <taxon>Arthropoda</taxon>
        <taxon>Hexapoda</taxon>
        <taxon>Insecta</taxon>
        <taxon>Pterygota</taxon>
        <taxon>Neoptera</taxon>
        <taxon>Endopterygota</taxon>
        <taxon>Lepidoptera</taxon>
        <taxon>Glossata</taxon>
        <taxon>Ditrysia</taxon>
        <taxon>Geometroidea</taxon>
        <taxon>Geometridae</taxon>
        <taxon>Larentiinae</taxon>
        <taxon>Operophtera</taxon>
    </lineage>
</organism>
<name>A0A0L7L3H5_OPEBR</name>
<feature type="non-terminal residue" evidence="2">
    <location>
        <position position="140"/>
    </location>
</feature>
<dbReference type="Proteomes" id="UP000037510">
    <property type="component" value="Unassembled WGS sequence"/>
</dbReference>
<reference evidence="2 3" key="1">
    <citation type="journal article" date="2015" name="Genome Biol. Evol.">
        <title>The genome of winter moth (Operophtera brumata) provides a genomic perspective on sexual dimorphism and phenology.</title>
        <authorList>
            <person name="Derks M.F."/>
            <person name="Smit S."/>
            <person name="Salis L."/>
            <person name="Schijlen E."/>
            <person name="Bossers A."/>
            <person name="Mateman C."/>
            <person name="Pijl A.S."/>
            <person name="de Ridder D."/>
            <person name="Groenen M.A."/>
            <person name="Visser M.E."/>
            <person name="Megens H.J."/>
        </authorList>
    </citation>
    <scope>NUCLEOTIDE SEQUENCE [LARGE SCALE GENOMIC DNA]</scope>
    <source>
        <strain evidence="2">WM2013NL</strain>
        <tissue evidence="2">Head and thorax</tissue>
    </source>
</reference>
<protein>
    <submittedName>
        <fullName evidence="2">ABC transporter ATP-binding protein</fullName>
    </submittedName>
</protein>
<feature type="compositionally biased region" description="Low complexity" evidence="1">
    <location>
        <begin position="117"/>
        <end position="129"/>
    </location>
</feature>
<evidence type="ECO:0000313" key="3">
    <source>
        <dbReference type="Proteomes" id="UP000037510"/>
    </source>
</evidence>
<keyword evidence="3" id="KW-1185">Reference proteome</keyword>
<dbReference type="EMBL" id="JTDY01003271">
    <property type="protein sequence ID" value="KOB69834.1"/>
    <property type="molecule type" value="Genomic_DNA"/>
</dbReference>
<keyword evidence="2" id="KW-0067">ATP-binding</keyword>